<dbReference type="PATRIC" id="fig|1703.6.peg.526"/>
<keyword evidence="3" id="KW-1185">Reference proteome</keyword>
<keyword evidence="1" id="KW-0812">Transmembrane</keyword>
<gene>
    <name evidence="2" type="ORF">AE0388_0644</name>
</gene>
<reference evidence="2 3" key="1">
    <citation type="submission" date="2014-11" db="EMBL/GenBank/DDBJ databases">
        <title>Draft Genome Sequence of Brevibacterium linens AE038-8.</title>
        <authorList>
            <person name="Maizel D."/>
            <person name="Utturkar S.M."/>
            <person name="Brown S.D."/>
            <person name="Ferrero M."/>
            <person name="Rosen B.P."/>
        </authorList>
    </citation>
    <scope>NUCLEOTIDE SEQUENCE [LARGE SCALE GENOMIC DNA]</scope>
    <source>
        <strain evidence="2 3">AE038-8</strain>
    </source>
</reference>
<comment type="caution">
    <text evidence="2">The sequence shown here is derived from an EMBL/GenBank/DDBJ whole genome shotgun (WGS) entry which is preliminary data.</text>
</comment>
<feature type="transmembrane region" description="Helical" evidence="1">
    <location>
        <begin position="29"/>
        <end position="51"/>
    </location>
</feature>
<protein>
    <submittedName>
        <fullName evidence="2">Uncharacterized protein</fullName>
    </submittedName>
</protein>
<dbReference type="EMBL" id="JTJZ01000013">
    <property type="protein sequence ID" value="KHS53889.1"/>
    <property type="molecule type" value="Genomic_DNA"/>
</dbReference>
<evidence type="ECO:0000256" key="1">
    <source>
        <dbReference type="SAM" id="Phobius"/>
    </source>
</evidence>
<feature type="transmembrane region" description="Helical" evidence="1">
    <location>
        <begin position="141"/>
        <end position="160"/>
    </location>
</feature>
<feature type="transmembrane region" description="Helical" evidence="1">
    <location>
        <begin position="81"/>
        <end position="104"/>
    </location>
</feature>
<evidence type="ECO:0000313" key="3">
    <source>
        <dbReference type="Proteomes" id="UP000031488"/>
    </source>
</evidence>
<accession>A0A0B9AEA7</accession>
<keyword evidence="1" id="KW-1133">Transmembrane helix</keyword>
<dbReference type="AlphaFoldDB" id="A0A0B9AEA7"/>
<sequence>MRENLFTFLTPGIILIIGGALFVRVTEAVAIPLVILGVLVLIGWPITAIIVDVRVTRRQKHGQPISSGLARAHSFTEAVSAITMIFVLPSAVLGGLGIFCLVTAADDPEDTMFKTIVGFGALLLLVGYLSIFAFGRSRLTLRFIGVAVLIFGLVCLVGATQEFIVGEAGRRSGAGLIGGLLMSIAGLWLTITGRTTCSRNTQTGGQRPLWQRVEGDNEK</sequence>
<feature type="transmembrane region" description="Helical" evidence="1">
    <location>
        <begin position="116"/>
        <end position="134"/>
    </location>
</feature>
<organism evidence="2 3">
    <name type="scientific">Brevibacterium linens</name>
    <dbReference type="NCBI Taxonomy" id="1703"/>
    <lineage>
        <taxon>Bacteria</taxon>
        <taxon>Bacillati</taxon>
        <taxon>Actinomycetota</taxon>
        <taxon>Actinomycetes</taxon>
        <taxon>Micrococcales</taxon>
        <taxon>Brevibacteriaceae</taxon>
        <taxon>Brevibacterium</taxon>
    </lineage>
</organism>
<feature type="transmembrane region" description="Helical" evidence="1">
    <location>
        <begin position="172"/>
        <end position="191"/>
    </location>
</feature>
<keyword evidence="1" id="KW-0472">Membrane</keyword>
<proteinExistence type="predicted"/>
<dbReference type="OrthoDB" id="4804518at2"/>
<evidence type="ECO:0000313" key="2">
    <source>
        <dbReference type="EMBL" id="KHS53889.1"/>
    </source>
</evidence>
<dbReference type="Proteomes" id="UP000031488">
    <property type="component" value="Unassembled WGS sequence"/>
</dbReference>
<name>A0A0B9AEA7_BRELN</name>
<feature type="transmembrane region" description="Helical" evidence="1">
    <location>
        <begin position="5"/>
        <end position="23"/>
    </location>
</feature>
<dbReference type="RefSeq" id="WP_039206983.1">
    <property type="nucleotide sequence ID" value="NZ_JTJZ01000013.1"/>
</dbReference>